<dbReference type="InterPro" id="IPR043133">
    <property type="entry name" value="GTP-CH-I_C/QueF"/>
</dbReference>
<evidence type="ECO:0000256" key="5">
    <source>
        <dbReference type="ARBA" id="ARBA00022563"/>
    </source>
</evidence>
<dbReference type="InterPro" id="IPR020602">
    <property type="entry name" value="GTP_CycHdrlase_I_dom"/>
</dbReference>
<keyword evidence="5" id="KW-0554">One-carbon metabolism</keyword>
<dbReference type="GO" id="GO:0046654">
    <property type="term" value="P:tetrahydrofolate biosynthetic process"/>
    <property type="evidence" value="ECO:0007669"/>
    <property type="project" value="InterPro"/>
</dbReference>
<reference evidence="11 12" key="1">
    <citation type="submission" date="2018-09" db="EMBL/GenBank/DDBJ databases">
        <title>Streptomyces sp. nov. DS1-2, an endophytic actinomycete isolated from roots of Dendrobium scabrilingue.</title>
        <authorList>
            <person name="Kuncharoen N."/>
            <person name="Kudo T."/>
            <person name="Ohkuma M."/>
            <person name="Yuki M."/>
            <person name="Tanasupawat S."/>
        </authorList>
    </citation>
    <scope>NUCLEOTIDE SEQUENCE [LARGE SCALE GENOMIC DNA]</scope>
    <source>
        <strain evidence="9 12">AZ1-7</strain>
        <strain evidence="10 11">DS1-2</strain>
    </source>
</reference>
<evidence type="ECO:0000313" key="9">
    <source>
        <dbReference type="EMBL" id="RKN03369.1"/>
    </source>
</evidence>
<dbReference type="Gene3D" id="1.10.286.10">
    <property type="match status" value="1"/>
</dbReference>
<dbReference type="PANTHER" id="PTHR11109:SF7">
    <property type="entry name" value="GTP CYCLOHYDROLASE 1"/>
    <property type="match status" value="1"/>
</dbReference>
<dbReference type="InterPro" id="IPR001474">
    <property type="entry name" value="GTP_CycHdrlase_I"/>
</dbReference>
<dbReference type="Pfam" id="PF01227">
    <property type="entry name" value="GTP_cyclohydroI"/>
    <property type="match status" value="1"/>
</dbReference>
<dbReference type="Proteomes" id="UP000268652">
    <property type="component" value="Unassembled WGS sequence"/>
</dbReference>
<dbReference type="GO" id="GO:0003934">
    <property type="term" value="F:GTP cyclohydrolase I activity"/>
    <property type="evidence" value="ECO:0007669"/>
    <property type="project" value="UniProtKB-EC"/>
</dbReference>
<organism evidence="9 12">
    <name type="scientific">Streptomyces radicis</name>
    <dbReference type="NCBI Taxonomy" id="1750517"/>
    <lineage>
        <taxon>Bacteria</taxon>
        <taxon>Bacillati</taxon>
        <taxon>Actinomycetota</taxon>
        <taxon>Actinomycetes</taxon>
        <taxon>Kitasatosporales</taxon>
        <taxon>Streptomycetaceae</taxon>
        <taxon>Streptomyces</taxon>
    </lineage>
</organism>
<dbReference type="OrthoDB" id="9801207at2"/>
<dbReference type="RefSeq" id="WP_120700678.1">
    <property type="nucleotide sequence ID" value="NZ_RBDX01000052.1"/>
</dbReference>
<dbReference type="EMBL" id="RBDY01000051">
    <property type="protein sequence ID" value="RKN13226.1"/>
    <property type="molecule type" value="Genomic_DNA"/>
</dbReference>
<dbReference type="Gene3D" id="3.30.1130.10">
    <property type="match status" value="1"/>
</dbReference>
<dbReference type="PANTHER" id="PTHR11109">
    <property type="entry name" value="GTP CYCLOHYDROLASE I"/>
    <property type="match status" value="1"/>
</dbReference>
<dbReference type="FunFam" id="3.30.1130.10:FF:000001">
    <property type="entry name" value="GTP cyclohydrolase 1"/>
    <property type="match status" value="1"/>
</dbReference>
<dbReference type="AlphaFoldDB" id="A0A3A9VRG9"/>
<evidence type="ECO:0000313" key="10">
    <source>
        <dbReference type="EMBL" id="RKN13226.1"/>
    </source>
</evidence>
<dbReference type="PROSITE" id="PS00859">
    <property type="entry name" value="GTP_CYCLOHYDROL_1_1"/>
    <property type="match status" value="1"/>
</dbReference>
<evidence type="ECO:0000313" key="11">
    <source>
        <dbReference type="Proteomes" id="UP000268652"/>
    </source>
</evidence>
<accession>A0A3A9VRG9</accession>
<comment type="pathway">
    <text evidence="2">Cofactor biosynthesis; 7,8-dihydroneopterin triphosphate biosynthesis; 7,8-dihydroneopterin triphosphate from GTP: step 1/1.</text>
</comment>
<evidence type="ECO:0000256" key="1">
    <source>
        <dbReference type="ARBA" id="ARBA00001052"/>
    </source>
</evidence>
<protein>
    <recommendedName>
        <fullName evidence="4">GTP cyclohydrolase 1</fullName>
        <ecNumber evidence="3">3.5.4.16</ecNumber>
    </recommendedName>
    <alternativeName>
        <fullName evidence="7">GTP cyclohydrolase I</fullName>
    </alternativeName>
</protein>
<comment type="catalytic activity">
    <reaction evidence="1">
        <text>GTP + H2O = 7,8-dihydroneopterin 3'-triphosphate + formate + H(+)</text>
        <dbReference type="Rhea" id="RHEA:17473"/>
        <dbReference type="ChEBI" id="CHEBI:15377"/>
        <dbReference type="ChEBI" id="CHEBI:15378"/>
        <dbReference type="ChEBI" id="CHEBI:15740"/>
        <dbReference type="ChEBI" id="CHEBI:37565"/>
        <dbReference type="ChEBI" id="CHEBI:58462"/>
        <dbReference type="EC" id="3.5.4.16"/>
    </reaction>
</comment>
<sequence length="202" mass="21769">MTKLLTDHTPAPAAPGRVDTARVAQLYRELLAALGQDPRREGLRDTPERAAAWWAEFLDHDPGRTDTVFAQDLDAATETMVVVRGIGVWSLCEHHLLPMRLHLAIGYRSAGQVLGLSKFARIAAAHAHRLQVQERIVDGIARDVAAATGSEDVGVVADGEHLCMSMRGVRQPSARTVSVSFTGAFETVLGDRLLALASGSSR</sequence>
<dbReference type="NCBIfam" id="NF006826">
    <property type="entry name" value="PRK09347.1-3"/>
    <property type="match status" value="1"/>
</dbReference>
<dbReference type="GO" id="GO:0006730">
    <property type="term" value="P:one-carbon metabolic process"/>
    <property type="evidence" value="ECO:0007669"/>
    <property type="project" value="UniProtKB-KW"/>
</dbReference>
<name>A0A3A9VRG9_9ACTN</name>
<dbReference type="EMBL" id="RBDX01000052">
    <property type="protein sequence ID" value="RKN03369.1"/>
    <property type="molecule type" value="Genomic_DNA"/>
</dbReference>
<dbReference type="PROSITE" id="PS00860">
    <property type="entry name" value="GTP_CYCLOHYDROL_1_2"/>
    <property type="match status" value="1"/>
</dbReference>
<dbReference type="EC" id="3.5.4.16" evidence="3"/>
<evidence type="ECO:0000259" key="8">
    <source>
        <dbReference type="Pfam" id="PF01227"/>
    </source>
</evidence>
<dbReference type="GO" id="GO:0005525">
    <property type="term" value="F:GTP binding"/>
    <property type="evidence" value="ECO:0007669"/>
    <property type="project" value="TreeGrafter"/>
</dbReference>
<proteinExistence type="predicted"/>
<evidence type="ECO:0000256" key="4">
    <source>
        <dbReference type="ARBA" id="ARBA00017272"/>
    </source>
</evidence>
<dbReference type="GO" id="GO:0005737">
    <property type="term" value="C:cytoplasm"/>
    <property type="evidence" value="ECO:0007669"/>
    <property type="project" value="TreeGrafter"/>
</dbReference>
<dbReference type="SUPFAM" id="SSF55620">
    <property type="entry name" value="Tetrahydrobiopterin biosynthesis enzymes-like"/>
    <property type="match status" value="1"/>
</dbReference>
<dbReference type="UniPathway" id="UPA00848">
    <property type="reaction ID" value="UER00151"/>
</dbReference>
<evidence type="ECO:0000256" key="6">
    <source>
        <dbReference type="ARBA" id="ARBA00022801"/>
    </source>
</evidence>
<evidence type="ECO:0000313" key="12">
    <source>
        <dbReference type="Proteomes" id="UP000275024"/>
    </source>
</evidence>
<dbReference type="Proteomes" id="UP000275024">
    <property type="component" value="Unassembled WGS sequence"/>
</dbReference>
<feature type="domain" description="GTP cyclohydrolase I" evidence="8">
    <location>
        <begin position="25"/>
        <end position="187"/>
    </location>
</feature>
<keyword evidence="6 9" id="KW-0378">Hydrolase</keyword>
<evidence type="ECO:0000256" key="7">
    <source>
        <dbReference type="ARBA" id="ARBA00030854"/>
    </source>
</evidence>
<evidence type="ECO:0000256" key="3">
    <source>
        <dbReference type="ARBA" id="ARBA00012715"/>
    </source>
</evidence>
<gene>
    <name evidence="9" type="primary">folE</name>
    <name evidence="10" type="ORF">D7318_31555</name>
    <name evidence="9" type="ORF">D7319_31685</name>
</gene>
<keyword evidence="11" id="KW-1185">Reference proteome</keyword>
<dbReference type="GO" id="GO:0006729">
    <property type="term" value="P:tetrahydrobiopterin biosynthetic process"/>
    <property type="evidence" value="ECO:0007669"/>
    <property type="project" value="TreeGrafter"/>
</dbReference>
<dbReference type="InterPro" id="IPR018234">
    <property type="entry name" value="GTP_CycHdrlase_I_CS"/>
</dbReference>
<dbReference type="InterPro" id="IPR043134">
    <property type="entry name" value="GTP-CH-I_N"/>
</dbReference>
<comment type="caution">
    <text evidence="9">The sequence shown here is derived from an EMBL/GenBank/DDBJ whole genome shotgun (WGS) entry which is preliminary data.</text>
</comment>
<dbReference type="GO" id="GO:0008270">
    <property type="term" value="F:zinc ion binding"/>
    <property type="evidence" value="ECO:0007669"/>
    <property type="project" value="TreeGrafter"/>
</dbReference>
<evidence type="ECO:0000256" key="2">
    <source>
        <dbReference type="ARBA" id="ARBA00005080"/>
    </source>
</evidence>